<dbReference type="InterPro" id="IPR051710">
    <property type="entry name" value="Phosphatase_SH3-domain"/>
</dbReference>
<protein>
    <submittedName>
        <fullName evidence="1">Uncharacterized protein</fullName>
    </submittedName>
</protein>
<keyword evidence="2" id="KW-1185">Reference proteome</keyword>
<evidence type="ECO:0000313" key="2">
    <source>
        <dbReference type="Proteomes" id="UP001313282"/>
    </source>
</evidence>
<sequence>MVLKSICIVRHGSREKYGDVKVTEKKTFKDPINWRGPNGPDDQLTDIGRQQARELADYLSSSHPEISAVYTSRHYRCLETVKPYAEMCEREGKAINFRLEMGLSEWQRIDRKQARVPSIKQLRDYIPRLDAERQSHCDPLGHENPEEFYARNAHFLANLIQSLDNDPNGPEAVLLCTSASNIAWIARVLTGGCPENPTKHDFDIPAIGFYKFVRREVVPVEIDLEKRTPLGYLQVNWQNGVAIGGKWDITHRADCTFLSSGTIMLWVPSDIPESLPPYEALQMPKPSLPNFFDMGERNAEKAIAATIYTETEATITATAVEVPAE</sequence>
<dbReference type="PANTHER" id="PTHR16469">
    <property type="entry name" value="UBIQUITIN-ASSOCIATED AND SH3 DOMAIN-CONTAINING BA-RELATED"/>
    <property type="match status" value="1"/>
</dbReference>
<gene>
    <name evidence="1" type="ORF">TWF718_007505</name>
</gene>
<dbReference type="SUPFAM" id="SSF53254">
    <property type="entry name" value="Phosphoglycerate mutase-like"/>
    <property type="match status" value="1"/>
</dbReference>
<dbReference type="AlphaFoldDB" id="A0AAN8RIG9"/>
<accession>A0AAN8RIG9</accession>
<dbReference type="Gene3D" id="3.40.50.1240">
    <property type="entry name" value="Phosphoglycerate mutase-like"/>
    <property type="match status" value="1"/>
</dbReference>
<dbReference type="InterPro" id="IPR029033">
    <property type="entry name" value="His_PPase_superfam"/>
</dbReference>
<name>A0AAN8RIG9_9PEZI</name>
<organism evidence="1 2">
    <name type="scientific">Orbilia javanica</name>
    <dbReference type="NCBI Taxonomy" id="47235"/>
    <lineage>
        <taxon>Eukaryota</taxon>
        <taxon>Fungi</taxon>
        <taxon>Dikarya</taxon>
        <taxon>Ascomycota</taxon>
        <taxon>Pezizomycotina</taxon>
        <taxon>Orbiliomycetes</taxon>
        <taxon>Orbiliales</taxon>
        <taxon>Orbiliaceae</taxon>
        <taxon>Orbilia</taxon>
    </lineage>
</organism>
<dbReference type="Proteomes" id="UP001313282">
    <property type="component" value="Unassembled WGS sequence"/>
</dbReference>
<dbReference type="EMBL" id="JAVHNR010000004">
    <property type="protein sequence ID" value="KAK6345595.1"/>
    <property type="molecule type" value="Genomic_DNA"/>
</dbReference>
<dbReference type="PANTHER" id="PTHR16469:SF51">
    <property type="entry name" value="TRANSCRIPTION FACTOR TAU 55 KDA SUBUNIT"/>
    <property type="match status" value="1"/>
</dbReference>
<dbReference type="Pfam" id="PF00300">
    <property type="entry name" value="His_Phos_1"/>
    <property type="match status" value="1"/>
</dbReference>
<evidence type="ECO:0000313" key="1">
    <source>
        <dbReference type="EMBL" id="KAK6345595.1"/>
    </source>
</evidence>
<dbReference type="CDD" id="cd07040">
    <property type="entry name" value="HP"/>
    <property type="match status" value="1"/>
</dbReference>
<dbReference type="InterPro" id="IPR013078">
    <property type="entry name" value="His_Pase_superF_clade-1"/>
</dbReference>
<proteinExistence type="predicted"/>
<comment type="caution">
    <text evidence="1">The sequence shown here is derived from an EMBL/GenBank/DDBJ whole genome shotgun (WGS) entry which is preliminary data.</text>
</comment>
<reference evidence="1 2" key="1">
    <citation type="submission" date="2019-10" db="EMBL/GenBank/DDBJ databases">
        <authorList>
            <person name="Palmer J.M."/>
        </authorList>
    </citation>
    <scope>NUCLEOTIDE SEQUENCE [LARGE SCALE GENOMIC DNA]</scope>
    <source>
        <strain evidence="1 2">TWF718</strain>
    </source>
</reference>